<proteinExistence type="predicted"/>
<sequence length="187" mass="21737">MTPEDAATTVRRFSTKGSHTFSSHTTKILVPAFLQKKSRNTFPTFYRLTLGFRKRWNPLMEAQTSLSHSNLPFTYLKNLYFQEYQLELVHSVYKLPRQVQIIEKTLPMVHAQNQISLLDQLNKQSQLTLSLDCWMENAGNKIYALMALKEAKHKYFLDILDLHSKRHMAGKHTSGLKELTPIKTDKL</sequence>
<dbReference type="EMBL" id="LAVV01007787">
    <property type="protein sequence ID" value="KNZ54778.1"/>
    <property type="molecule type" value="Genomic_DNA"/>
</dbReference>
<name>A0A0L6V1Y5_9BASI</name>
<gene>
    <name evidence="1" type="ORF">VP01_2857g6</name>
</gene>
<organism evidence="1 2">
    <name type="scientific">Puccinia sorghi</name>
    <dbReference type="NCBI Taxonomy" id="27349"/>
    <lineage>
        <taxon>Eukaryota</taxon>
        <taxon>Fungi</taxon>
        <taxon>Dikarya</taxon>
        <taxon>Basidiomycota</taxon>
        <taxon>Pucciniomycotina</taxon>
        <taxon>Pucciniomycetes</taxon>
        <taxon>Pucciniales</taxon>
        <taxon>Pucciniaceae</taxon>
        <taxon>Puccinia</taxon>
    </lineage>
</organism>
<accession>A0A0L6V1Y5</accession>
<keyword evidence="2" id="KW-1185">Reference proteome</keyword>
<dbReference type="AlphaFoldDB" id="A0A0L6V1Y5"/>
<dbReference type="Proteomes" id="UP000037035">
    <property type="component" value="Unassembled WGS sequence"/>
</dbReference>
<comment type="caution">
    <text evidence="1">The sequence shown here is derived from an EMBL/GenBank/DDBJ whole genome shotgun (WGS) entry which is preliminary data.</text>
</comment>
<dbReference type="VEuPathDB" id="FungiDB:VP01_2857g6"/>
<evidence type="ECO:0000313" key="1">
    <source>
        <dbReference type="EMBL" id="KNZ54778.1"/>
    </source>
</evidence>
<dbReference type="OrthoDB" id="2423954at2759"/>
<evidence type="ECO:0000313" key="2">
    <source>
        <dbReference type="Proteomes" id="UP000037035"/>
    </source>
</evidence>
<reference evidence="1 2" key="1">
    <citation type="submission" date="2015-08" db="EMBL/GenBank/DDBJ databases">
        <title>Next Generation Sequencing and Analysis of the Genome of Puccinia sorghi L Schw, the Causal Agent of Maize Common Rust.</title>
        <authorList>
            <person name="Rochi L."/>
            <person name="Burguener G."/>
            <person name="Darino M."/>
            <person name="Turjanski A."/>
            <person name="Kreff E."/>
            <person name="Dieguez M.J."/>
            <person name="Sacco F."/>
        </authorList>
    </citation>
    <scope>NUCLEOTIDE SEQUENCE [LARGE SCALE GENOMIC DNA]</scope>
    <source>
        <strain evidence="1 2">RO10H11247</strain>
    </source>
</reference>
<protein>
    <submittedName>
        <fullName evidence="1">Uncharacterized protein</fullName>
    </submittedName>
</protein>